<reference evidence="12 13" key="1">
    <citation type="submission" date="2014-07" db="EMBL/GenBank/DDBJ databases">
        <title>Draft genome of Clostridium sulfidigenes 113A isolated from sediments associated with methane hydrate from Krishna Godavari basin.</title>
        <authorList>
            <person name="Honkalas V.S."/>
            <person name="Dabir A.P."/>
            <person name="Arora P."/>
            <person name="Dhakephalkar P.K."/>
        </authorList>
    </citation>
    <scope>NUCLEOTIDE SEQUENCE [LARGE SCALE GENOMIC DNA]</scope>
    <source>
        <strain evidence="12 13">113A</strain>
    </source>
</reference>
<dbReference type="CDD" id="cd06261">
    <property type="entry name" value="TM_PBP2"/>
    <property type="match status" value="1"/>
</dbReference>
<dbReference type="InterPro" id="IPR035906">
    <property type="entry name" value="MetI-like_sf"/>
</dbReference>
<organism evidence="12 13">
    <name type="scientific">Clostridium sulfidigenes</name>
    <dbReference type="NCBI Taxonomy" id="318464"/>
    <lineage>
        <taxon>Bacteria</taxon>
        <taxon>Bacillati</taxon>
        <taxon>Bacillota</taxon>
        <taxon>Clostridia</taxon>
        <taxon>Eubacteriales</taxon>
        <taxon>Clostridiaceae</taxon>
        <taxon>Clostridium</taxon>
    </lineage>
</organism>
<keyword evidence="4 10" id="KW-1003">Cell membrane</keyword>
<dbReference type="eggNOG" id="COG4149">
    <property type="taxonomic scope" value="Bacteria"/>
</dbReference>
<keyword evidence="3 9" id="KW-0813">Transport</keyword>
<dbReference type="NCBIfam" id="TIGR02141">
    <property type="entry name" value="modB_ABC"/>
    <property type="match status" value="1"/>
</dbReference>
<dbReference type="GO" id="GO:0005886">
    <property type="term" value="C:plasma membrane"/>
    <property type="evidence" value="ECO:0007669"/>
    <property type="project" value="UniProtKB-SubCell"/>
</dbReference>
<comment type="similarity">
    <text evidence="2 10">Belongs to the binding-protein-dependent transport system permease family. CysTW subfamily.</text>
</comment>
<evidence type="ECO:0000256" key="2">
    <source>
        <dbReference type="ARBA" id="ARBA00007069"/>
    </source>
</evidence>
<evidence type="ECO:0000256" key="7">
    <source>
        <dbReference type="ARBA" id="ARBA00022989"/>
    </source>
</evidence>
<dbReference type="Gene3D" id="1.10.3720.10">
    <property type="entry name" value="MetI-like"/>
    <property type="match status" value="1"/>
</dbReference>
<feature type="transmembrane region" description="Helical" evidence="9">
    <location>
        <begin position="15"/>
        <end position="35"/>
    </location>
</feature>
<dbReference type="GO" id="GO:0015098">
    <property type="term" value="F:molybdate ion transmembrane transporter activity"/>
    <property type="evidence" value="ECO:0007669"/>
    <property type="project" value="UniProtKB-UniRule"/>
</dbReference>
<evidence type="ECO:0000313" key="12">
    <source>
        <dbReference type="EMBL" id="KEZ88475.1"/>
    </source>
</evidence>
<comment type="caution">
    <text evidence="12">The sequence shown here is derived from an EMBL/GenBank/DDBJ whole genome shotgun (WGS) entry which is preliminary data.</text>
</comment>
<feature type="transmembrane region" description="Helical" evidence="9">
    <location>
        <begin position="47"/>
        <end position="68"/>
    </location>
</feature>
<evidence type="ECO:0000313" key="13">
    <source>
        <dbReference type="Proteomes" id="UP000028542"/>
    </source>
</evidence>
<sequence>MMESILTPVMISLKVAFVATGIVIILGIALAWIFCRYSFKWKSVLETIILLPMCLPPTVVGYGMLIVMGRNGPLGKLTEAVFGGTLVFTWQGAAIGAAIVALPLMYESAKAGFLNVDITCIEAARIFGASDSYIFFHIVLPMAFDSIISGVILAFTRALGEFGASLMVAGNIPGKTQTIPIAIYFAMESGNRTQGNVLVAIVVVFSFIMVFWLNRWKKLRK</sequence>
<comment type="function">
    <text evidence="10">Part of the binding-protein-dependent transport system for molybdenum; probably responsible for the translocation of the substrate across the membrane.</text>
</comment>
<evidence type="ECO:0000259" key="11">
    <source>
        <dbReference type="PROSITE" id="PS50928"/>
    </source>
</evidence>
<dbReference type="Pfam" id="PF00528">
    <property type="entry name" value="BPD_transp_1"/>
    <property type="match status" value="1"/>
</dbReference>
<dbReference type="InterPro" id="IPR000515">
    <property type="entry name" value="MetI-like"/>
</dbReference>
<comment type="subcellular location">
    <subcellularLocation>
        <location evidence="1 9">Cell membrane</location>
        <topology evidence="1 9">Multi-pass membrane protein</topology>
    </subcellularLocation>
</comment>
<protein>
    <recommendedName>
        <fullName evidence="10">Molybdenum transport system permease</fullName>
    </recommendedName>
</protein>
<dbReference type="STRING" id="318464.IO99_02190"/>
<dbReference type="EMBL" id="JPMD01000002">
    <property type="protein sequence ID" value="KEZ88475.1"/>
    <property type="molecule type" value="Genomic_DNA"/>
</dbReference>
<evidence type="ECO:0000256" key="10">
    <source>
        <dbReference type="RuleBase" id="RU365097"/>
    </source>
</evidence>
<feature type="transmembrane region" description="Helical" evidence="9">
    <location>
        <begin position="134"/>
        <end position="155"/>
    </location>
</feature>
<dbReference type="PROSITE" id="PS50928">
    <property type="entry name" value="ABC_TM1"/>
    <property type="match status" value="1"/>
</dbReference>
<accession>A0A084JHP1</accession>
<proteinExistence type="inferred from homology"/>
<keyword evidence="6 9" id="KW-0812">Transmembrane</keyword>
<dbReference type="InterPro" id="IPR011867">
    <property type="entry name" value="ModB_ABC"/>
</dbReference>
<keyword evidence="5 10" id="KW-0500">Molybdenum</keyword>
<dbReference type="Proteomes" id="UP000028542">
    <property type="component" value="Unassembled WGS sequence"/>
</dbReference>
<dbReference type="PANTHER" id="PTHR30183">
    <property type="entry name" value="MOLYBDENUM TRANSPORT SYSTEM PERMEASE PROTEIN MODB"/>
    <property type="match status" value="1"/>
</dbReference>
<dbReference type="SUPFAM" id="SSF161098">
    <property type="entry name" value="MetI-like"/>
    <property type="match status" value="1"/>
</dbReference>
<evidence type="ECO:0000256" key="4">
    <source>
        <dbReference type="ARBA" id="ARBA00022475"/>
    </source>
</evidence>
<dbReference type="RefSeq" id="WP_035129651.1">
    <property type="nucleotide sequence ID" value="NZ_JPMD01000002.1"/>
</dbReference>
<dbReference type="PANTHER" id="PTHR30183:SF3">
    <property type="entry name" value="MOLYBDENUM TRANSPORT SYSTEM PERMEASE PROTEIN MODB"/>
    <property type="match status" value="1"/>
</dbReference>
<evidence type="ECO:0000256" key="5">
    <source>
        <dbReference type="ARBA" id="ARBA00022505"/>
    </source>
</evidence>
<evidence type="ECO:0000256" key="9">
    <source>
        <dbReference type="RuleBase" id="RU363032"/>
    </source>
</evidence>
<feature type="transmembrane region" description="Helical" evidence="9">
    <location>
        <begin position="80"/>
        <end position="104"/>
    </location>
</feature>
<keyword evidence="8 9" id="KW-0472">Membrane</keyword>
<feature type="domain" description="ABC transmembrane type-1" evidence="11">
    <location>
        <begin position="9"/>
        <end position="215"/>
    </location>
</feature>
<gene>
    <name evidence="12" type="ORF">IO99_02190</name>
</gene>
<keyword evidence="7 9" id="KW-1133">Transmembrane helix</keyword>
<evidence type="ECO:0000256" key="6">
    <source>
        <dbReference type="ARBA" id="ARBA00022692"/>
    </source>
</evidence>
<evidence type="ECO:0000256" key="3">
    <source>
        <dbReference type="ARBA" id="ARBA00022448"/>
    </source>
</evidence>
<evidence type="ECO:0000256" key="8">
    <source>
        <dbReference type="ARBA" id="ARBA00023136"/>
    </source>
</evidence>
<dbReference type="AlphaFoldDB" id="A0A084JHP1"/>
<feature type="transmembrane region" description="Helical" evidence="9">
    <location>
        <begin position="195"/>
        <end position="213"/>
    </location>
</feature>
<name>A0A084JHP1_9CLOT</name>
<evidence type="ECO:0000256" key="1">
    <source>
        <dbReference type="ARBA" id="ARBA00004651"/>
    </source>
</evidence>
<keyword evidence="13" id="KW-1185">Reference proteome</keyword>